<reference evidence="1" key="1">
    <citation type="journal article" date="2021" name="Microb. Physiol.">
        <title>Proteogenomic Insights into the Physiology of Marine, Sulfate-Reducing, Filamentous Desulfonema limicola and Desulfonema magnum.</title>
        <authorList>
            <person name="Schnaars V."/>
            <person name="Wohlbrand L."/>
            <person name="Scheve S."/>
            <person name="Hinrichs C."/>
            <person name="Reinhardt R."/>
            <person name="Rabus R."/>
        </authorList>
    </citation>
    <scope>NUCLEOTIDE SEQUENCE</scope>
    <source>
        <strain evidence="1">5ac10</strain>
    </source>
</reference>
<evidence type="ECO:0000313" key="1">
    <source>
        <dbReference type="EMBL" id="QTA78322.1"/>
    </source>
</evidence>
<dbReference type="AlphaFoldDB" id="A0A975B3W5"/>
<dbReference type="EMBL" id="CP061799">
    <property type="protein sequence ID" value="QTA78322.1"/>
    <property type="molecule type" value="Genomic_DNA"/>
</dbReference>
<proteinExistence type="predicted"/>
<dbReference type="Pfam" id="PF21980">
    <property type="entry name" value="MksE"/>
    <property type="match status" value="1"/>
</dbReference>
<evidence type="ECO:0000313" key="2">
    <source>
        <dbReference type="Proteomes" id="UP000663720"/>
    </source>
</evidence>
<protein>
    <submittedName>
        <fullName evidence="1">Uncharacterized protein</fullName>
    </submittedName>
</protein>
<dbReference type="InterPro" id="IPR053841">
    <property type="entry name" value="MksE"/>
</dbReference>
<organism evidence="1 2">
    <name type="scientific">Desulfonema limicola</name>
    <dbReference type="NCBI Taxonomy" id="45656"/>
    <lineage>
        <taxon>Bacteria</taxon>
        <taxon>Pseudomonadati</taxon>
        <taxon>Thermodesulfobacteriota</taxon>
        <taxon>Desulfobacteria</taxon>
        <taxon>Desulfobacterales</taxon>
        <taxon>Desulfococcaceae</taxon>
        <taxon>Desulfonema</taxon>
    </lineage>
</organism>
<dbReference type="RefSeq" id="WP_207690199.1">
    <property type="nucleotide sequence ID" value="NZ_CP061799.1"/>
</dbReference>
<sequence length="186" mass="22482">MQQYPENHQEIVRELLEGKFILYNHPLFVIIYNNALYYKDFFSFSFGYNLIVRNDFVYLTSKESKEKLSRNIVIFLSALCYELNEEGRNFKLLIENSIFDYDEIYNYLQKSTFKETIESIIKEDLDKFLNRLNRINLIEFTDSNKHKFKFTNAVQVFFEYASELAKRKIMEQNKNEDSDQSKYIPK</sequence>
<gene>
    <name evidence="1" type="ORF">dnl_05430</name>
</gene>
<keyword evidence="2" id="KW-1185">Reference proteome</keyword>
<name>A0A975B3W5_9BACT</name>
<dbReference type="KEGG" id="dli:dnl_05430"/>
<accession>A0A975B3W5</accession>
<dbReference type="Proteomes" id="UP000663720">
    <property type="component" value="Chromosome"/>
</dbReference>